<sequence length="446" mass="49469">MAATRERLGALGTAVVIAAMGAFGLSCSESKRPPRKPVPPTKRTVKQLQPTPPERPAPKPAATEPAPASAPAIEPTPKPAPWTKVRKVTLDESFAVFTRLHKVSILRVPKVARAPAIDGRLDEAYKKAKPLTLRFLDARTDKPTAPTTVHVVSTDAELFVFYQCTSPNADALRATITKHDGDVWQDESIEMFLDPGNLRRMETYLHVVVNPLGTTMEAKSPKSNAETGWNPKLRVKTVVGKRGWIMEMALPLADLTGTPGRTPRVWAANFNRMARLPDSDEDTAWCPTGGEDSHVPAYFGLLWLEAGNVYTDYARWTGPRHSFGRPGKAMFRFVEVPPETLAKCKDLTPNADKTCWFGLGKLSGAGDSLVVLSDDKAVRVSSLHSWRPIQARWLNAKLLYITRQMDDTEGYYCIYDVPVGKVVVEETYNDGTRQWDRVRDKLRPAK</sequence>
<dbReference type="EMBL" id="LAZR01011597">
    <property type="protein sequence ID" value="KKM60848.1"/>
    <property type="molecule type" value="Genomic_DNA"/>
</dbReference>
<accession>A0A0F9IU51</accession>
<dbReference type="GO" id="GO:0004553">
    <property type="term" value="F:hydrolase activity, hydrolyzing O-glycosyl compounds"/>
    <property type="evidence" value="ECO:0007669"/>
    <property type="project" value="InterPro"/>
</dbReference>
<dbReference type="PROSITE" id="PS51257">
    <property type="entry name" value="PROKAR_LIPOPROTEIN"/>
    <property type="match status" value="1"/>
</dbReference>
<dbReference type="GO" id="GO:0030246">
    <property type="term" value="F:carbohydrate binding"/>
    <property type="evidence" value="ECO:0007669"/>
    <property type="project" value="InterPro"/>
</dbReference>
<dbReference type="AlphaFoldDB" id="A0A0F9IU51"/>
<feature type="compositionally biased region" description="Pro residues" evidence="1">
    <location>
        <begin position="50"/>
        <end position="59"/>
    </location>
</feature>
<feature type="domain" description="Carbohydrate-binding" evidence="2">
    <location>
        <begin position="117"/>
        <end position="259"/>
    </location>
</feature>
<comment type="caution">
    <text evidence="3">The sequence shown here is derived from an EMBL/GenBank/DDBJ whole genome shotgun (WGS) entry which is preliminary data.</text>
</comment>
<dbReference type="Pfam" id="PF06452">
    <property type="entry name" value="CBM9_1"/>
    <property type="match status" value="1"/>
</dbReference>
<protein>
    <recommendedName>
        <fullName evidence="2">Carbohydrate-binding domain-containing protein</fullName>
    </recommendedName>
</protein>
<dbReference type="SUPFAM" id="SSF49344">
    <property type="entry name" value="CBD9-like"/>
    <property type="match status" value="1"/>
</dbReference>
<reference evidence="3" key="1">
    <citation type="journal article" date="2015" name="Nature">
        <title>Complex archaea that bridge the gap between prokaryotes and eukaryotes.</title>
        <authorList>
            <person name="Spang A."/>
            <person name="Saw J.H."/>
            <person name="Jorgensen S.L."/>
            <person name="Zaremba-Niedzwiedzka K."/>
            <person name="Martijn J."/>
            <person name="Lind A.E."/>
            <person name="van Eijk R."/>
            <person name="Schleper C."/>
            <person name="Guy L."/>
            <person name="Ettema T.J."/>
        </authorList>
    </citation>
    <scope>NUCLEOTIDE SEQUENCE</scope>
</reference>
<evidence type="ECO:0000313" key="3">
    <source>
        <dbReference type="EMBL" id="KKM60848.1"/>
    </source>
</evidence>
<name>A0A0F9IU51_9ZZZZ</name>
<feature type="region of interest" description="Disordered" evidence="1">
    <location>
        <begin position="26"/>
        <end position="81"/>
    </location>
</feature>
<feature type="compositionally biased region" description="Low complexity" evidence="1">
    <location>
        <begin position="60"/>
        <end position="73"/>
    </location>
</feature>
<evidence type="ECO:0000256" key="1">
    <source>
        <dbReference type="SAM" id="MobiDB-lite"/>
    </source>
</evidence>
<dbReference type="GO" id="GO:0016052">
    <property type="term" value="P:carbohydrate catabolic process"/>
    <property type="evidence" value="ECO:0007669"/>
    <property type="project" value="InterPro"/>
</dbReference>
<organism evidence="3">
    <name type="scientific">marine sediment metagenome</name>
    <dbReference type="NCBI Taxonomy" id="412755"/>
    <lineage>
        <taxon>unclassified sequences</taxon>
        <taxon>metagenomes</taxon>
        <taxon>ecological metagenomes</taxon>
    </lineage>
</organism>
<dbReference type="InterPro" id="IPR010502">
    <property type="entry name" value="Carb-bd_dom_fam9"/>
</dbReference>
<proteinExistence type="predicted"/>
<dbReference type="Gene3D" id="2.60.40.1190">
    <property type="match status" value="1"/>
</dbReference>
<gene>
    <name evidence="3" type="ORF">LCGC14_1537660</name>
</gene>
<evidence type="ECO:0000259" key="2">
    <source>
        <dbReference type="Pfam" id="PF06452"/>
    </source>
</evidence>